<accession>A0A4Y2HA84</accession>
<dbReference type="Pfam" id="PF00078">
    <property type="entry name" value="RVT_1"/>
    <property type="match status" value="1"/>
</dbReference>
<name>A0A4Y2HA84_ARAVE</name>
<sequence length="338" mass="39167">MEIKRIYSKGCPQGSVISPNLWNLYRNQLLSLNTDILFLQAFVDDLALVSAGRYREELENNTNKALNAIANKLRKLKLDLSVDKCQGLAFRSNMHYRQRCGQSIFNRNPIFKINGQSVEIGNSLKYLGILLDCRFTWSNHILSLHKKIYKLTINFNWFMMANWSIDKHLVKFWYFSVIEPALLYGAGVWGGANTVEQIYRLHTIQRVFLLKFLRPYRTTATQAFNVLSGIFTLHLKANYEYLKFQIWSCRSRGLDGTTELNKLYHYLLLSGILLDVRVLNLPERLDDNIFEVYIDGSKISGGVGFSVFILNQEIQQETISQELEPNNTSSKQSWQLLE</sequence>
<dbReference type="Proteomes" id="UP000499080">
    <property type="component" value="Unassembled WGS sequence"/>
</dbReference>
<dbReference type="SUPFAM" id="SSF56672">
    <property type="entry name" value="DNA/RNA polymerases"/>
    <property type="match status" value="1"/>
</dbReference>
<dbReference type="PROSITE" id="PS50878">
    <property type="entry name" value="RT_POL"/>
    <property type="match status" value="1"/>
</dbReference>
<dbReference type="EMBL" id="BGPR01001767">
    <property type="protein sequence ID" value="GBM61454.1"/>
    <property type="molecule type" value="Genomic_DNA"/>
</dbReference>
<keyword evidence="3" id="KW-1185">Reference proteome</keyword>
<protein>
    <submittedName>
        <fullName evidence="2">Retrovirus-related Pol polyprotein from type-1 retrotransposable element R1</fullName>
    </submittedName>
</protein>
<feature type="domain" description="Reverse transcriptase" evidence="1">
    <location>
        <begin position="1"/>
        <end position="131"/>
    </location>
</feature>
<dbReference type="GO" id="GO:0071897">
    <property type="term" value="P:DNA biosynthetic process"/>
    <property type="evidence" value="ECO:0007669"/>
    <property type="project" value="UniProtKB-ARBA"/>
</dbReference>
<comment type="caution">
    <text evidence="2">The sequence shown here is derived from an EMBL/GenBank/DDBJ whole genome shotgun (WGS) entry which is preliminary data.</text>
</comment>
<evidence type="ECO:0000313" key="3">
    <source>
        <dbReference type="Proteomes" id="UP000499080"/>
    </source>
</evidence>
<evidence type="ECO:0000259" key="1">
    <source>
        <dbReference type="PROSITE" id="PS50878"/>
    </source>
</evidence>
<gene>
    <name evidence="2" type="primary">PO11_139</name>
    <name evidence="2" type="ORF">AVEN_96565_1</name>
</gene>
<proteinExistence type="predicted"/>
<dbReference type="PANTHER" id="PTHR33332">
    <property type="entry name" value="REVERSE TRANSCRIPTASE DOMAIN-CONTAINING PROTEIN"/>
    <property type="match status" value="1"/>
</dbReference>
<reference evidence="2 3" key="1">
    <citation type="journal article" date="2019" name="Sci. Rep.">
        <title>Orb-weaving spider Araneus ventricosus genome elucidates the spidroin gene catalogue.</title>
        <authorList>
            <person name="Kono N."/>
            <person name="Nakamura H."/>
            <person name="Ohtoshi R."/>
            <person name="Moran D.A.P."/>
            <person name="Shinohara A."/>
            <person name="Yoshida Y."/>
            <person name="Fujiwara M."/>
            <person name="Mori M."/>
            <person name="Tomita M."/>
            <person name="Arakawa K."/>
        </authorList>
    </citation>
    <scope>NUCLEOTIDE SEQUENCE [LARGE SCALE GENOMIC DNA]</scope>
</reference>
<dbReference type="OrthoDB" id="415822at2759"/>
<organism evidence="2 3">
    <name type="scientific">Araneus ventricosus</name>
    <name type="common">Orbweaver spider</name>
    <name type="synonym">Epeira ventricosa</name>
    <dbReference type="NCBI Taxonomy" id="182803"/>
    <lineage>
        <taxon>Eukaryota</taxon>
        <taxon>Metazoa</taxon>
        <taxon>Ecdysozoa</taxon>
        <taxon>Arthropoda</taxon>
        <taxon>Chelicerata</taxon>
        <taxon>Arachnida</taxon>
        <taxon>Araneae</taxon>
        <taxon>Araneomorphae</taxon>
        <taxon>Entelegynae</taxon>
        <taxon>Araneoidea</taxon>
        <taxon>Araneidae</taxon>
        <taxon>Araneus</taxon>
    </lineage>
</organism>
<dbReference type="AlphaFoldDB" id="A0A4Y2HA84"/>
<evidence type="ECO:0000313" key="2">
    <source>
        <dbReference type="EMBL" id="GBM61454.1"/>
    </source>
</evidence>
<dbReference type="InterPro" id="IPR043502">
    <property type="entry name" value="DNA/RNA_pol_sf"/>
</dbReference>
<dbReference type="InterPro" id="IPR000477">
    <property type="entry name" value="RT_dom"/>
</dbReference>